<protein>
    <recommendedName>
        <fullName evidence="1">Phage tail collar domain-containing protein</fullName>
    </recommendedName>
</protein>
<evidence type="ECO:0000313" key="3">
    <source>
        <dbReference type="Proteomes" id="UP000247932"/>
    </source>
</evidence>
<organism evidence="2 3">
    <name type="scientific">Gilliamella apicola</name>
    <dbReference type="NCBI Taxonomy" id="1196095"/>
    <lineage>
        <taxon>Bacteria</taxon>
        <taxon>Pseudomonadati</taxon>
        <taxon>Pseudomonadota</taxon>
        <taxon>Gammaproteobacteria</taxon>
        <taxon>Orbales</taxon>
        <taxon>Orbaceae</taxon>
        <taxon>Gilliamella</taxon>
    </lineage>
</organism>
<comment type="caution">
    <text evidence="2">The sequence shown here is derived from an EMBL/GenBank/DDBJ whole genome shotgun (WGS) entry which is preliminary data.</text>
</comment>
<name>A0A2V4E5J1_9GAMM</name>
<dbReference type="OrthoDB" id="9810174at2"/>
<sequence>MESQAATPKAVHDTFEYVRFTDQKAQSAFDHASNAHNRITDVDNVLSNVTDRLRTPDFESELFSADKRYLFVVRNDGVAGVYNTYKNDFSWFFNSDGWCGGFIEAPRVGGLDQFVRDRTPPVGVPLPWPQVYPPAGYFECNGSTFNRDHFPKLAAAYPHGFLPDLRGEFIRGWDNGKGVDANRGMLSWQNCMIESHNHSTPIRLVGEQGGGNPWGSGGDRYEGDYTFNTTHTGGHETRPRNVAFMYIVKAE</sequence>
<dbReference type="InterPro" id="IPR037053">
    <property type="entry name" value="Phage_tail_collar_dom_sf"/>
</dbReference>
<dbReference type="SUPFAM" id="SSF88874">
    <property type="entry name" value="Receptor-binding domain of short tail fibre protein gp12"/>
    <property type="match status" value="1"/>
</dbReference>
<dbReference type="InterPro" id="IPR011083">
    <property type="entry name" value="Phage_tail_collar_dom"/>
</dbReference>
<accession>A0A2V4E5J1</accession>
<feature type="domain" description="Phage tail collar" evidence="1">
    <location>
        <begin position="123"/>
        <end position="170"/>
    </location>
</feature>
<dbReference type="InterPro" id="IPR051934">
    <property type="entry name" value="Phage_Tail_Fiber_Structural"/>
</dbReference>
<dbReference type="PANTHER" id="PTHR35191:SF1">
    <property type="entry name" value="PROPHAGE SIDE TAIL FIBER PROTEIN HOMOLOG STFQ-RELATED"/>
    <property type="match status" value="1"/>
</dbReference>
<reference evidence="2 3" key="1">
    <citation type="submission" date="2018-05" db="EMBL/GenBank/DDBJ databases">
        <title>Reference genomes for bee gut microbiota database.</title>
        <authorList>
            <person name="Ellegaard K.M."/>
        </authorList>
    </citation>
    <scope>NUCLEOTIDE SEQUENCE [LARGE SCALE GENOMIC DNA]</scope>
    <source>
        <strain evidence="2 3">ESL0182</strain>
    </source>
</reference>
<dbReference type="Proteomes" id="UP000247932">
    <property type="component" value="Unassembled WGS sequence"/>
</dbReference>
<keyword evidence="3" id="KW-1185">Reference proteome</keyword>
<evidence type="ECO:0000313" key="2">
    <source>
        <dbReference type="EMBL" id="PXZ07833.1"/>
    </source>
</evidence>
<dbReference type="EMBL" id="QGLR01000009">
    <property type="protein sequence ID" value="PXZ07833.1"/>
    <property type="molecule type" value="Genomic_DNA"/>
</dbReference>
<proteinExistence type="predicted"/>
<dbReference type="Gene3D" id="3.90.1340.10">
    <property type="entry name" value="Phage tail collar domain"/>
    <property type="match status" value="1"/>
</dbReference>
<dbReference type="PANTHER" id="PTHR35191">
    <property type="entry name" value="PROPHAGE SIDE TAIL FIBER PROTEIN HOMOLOG STFQ-RELATED"/>
    <property type="match status" value="1"/>
</dbReference>
<dbReference type="AlphaFoldDB" id="A0A2V4E5J1"/>
<evidence type="ECO:0000259" key="1">
    <source>
        <dbReference type="Pfam" id="PF07484"/>
    </source>
</evidence>
<dbReference type="Pfam" id="PF07484">
    <property type="entry name" value="Collar"/>
    <property type="match status" value="1"/>
</dbReference>
<gene>
    <name evidence="2" type="ORF">DKK70_07310</name>
</gene>